<organism evidence="3 4">
    <name type="scientific">Leishmania tarentolae</name>
    <name type="common">Sauroleishmania tarentolae</name>
    <dbReference type="NCBI Taxonomy" id="5689"/>
    <lineage>
        <taxon>Eukaryota</taxon>
        <taxon>Discoba</taxon>
        <taxon>Euglenozoa</taxon>
        <taxon>Kinetoplastea</taxon>
        <taxon>Metakinetoplastina</taxon>
        <taxon>Trypanosomatida</taxon>
        <taxon>Trypanosomatidae</taxon>
        <taxon>Leishmaniinae</taxon>
        <taxon>Leishmania</taxon>
        <taxon>lizard Leishmania</taxon>
    </lineage>
</organism>
<comment type="caution">
    <text evidence="3">The sequence shown here is derived from an EMBL/GenBank/DDBJ whole genome shotgun (WGS) entry which is preliminary data.</text>
</comment>
<keyword evidence="2" id="KW-0472">Membrane</keyword>
<gene>
    <name evidence="3" type="ORF">LtaPh_0402200</name>
</gene>
<evidence type="ECO:0000256" key="1">
    <source>
        <dbReference type="SAM" id="MobiDB-lite"/>
    </source>
</evidence>
<dbReference type="OrthoDB" id="266540at2759"/>
<dbReference type="AlphaFoldDB" id="A0A640K7J1"/>
<evidence type="ECO:0000313" key="3">
    <source>
        <dbReference type="EMBL" id="GET85626.1"/>
    </source>
</evidence>
<keyword evidence="2" id="KW-0812">Transmembrane</keyword>
<dbReference type="VEuPathDB" id="TriTrypDB:LtaPh_0402200"/>
<feature type="compositionally biased region" description="Low complexity" evidence="1">
    <location>
        <begin position="218"/>
        <end position="233"/>
    </location>
</feature>
<evidence type="ECO:0000313" key="4">
    <source>
        <dbReference type="Proteomes" id="UP000419144"/>
    </source>
</evidence>
<protein>
    <submittedName>
        <fullName evidence="3">Uncharacterized protein</fullName>
    </submittedName>
</protein>
<reference evidence="3" key="1">
    <citation type="submission" date="2019-11" db="EMBL/GenBank/DDBJ databases">
        <title>Leishmania tarentolae CDS.</title>
        <authorList>
            <person name="Goto Y."/>
            <person name="Yamagishi J."/>
        </authorList>
    </citation>
    <scope>NUCLEOTIDE SEQUENCE [LARGE SCALE GENOMIC DNA]</scope>
    <source>
        <strain evidence="3">Parrot Tar II</strain>
    </source>
</reference>
<evidence type="ECO:0000256" key="2">
    <source>
        <dbReference type="SAM" id="Phobius"/>
    </source>
</evidence>
<dbReference type="Proteomes" id="UP000419144">
    <property type="component" value="Unassembled WGS sequence"/>
</dbReference>
<dbReference type="EMBL" id="BLBS01000004">
    <property type="protein sequence ID" value="GET85626.1"/>
    <property type="molecule type" value="Genomic_DNA"/>
</dbReference>
<feature type="transmembrane region" description="Helical" evidence="2">
    <location>
        <begin position="51"/>
        <end position="76"/>
    </location>
</feature>
<name>A0A640K7J1_LEITA</name>
<accession>A0A640K7J1</accession>
<keyword evidence="2" id="KW-1133">Transmembrane helix</keyword>
<keyword evidence="4" id="KW-1185">Reference proteome</keyword>
<sequence>MSTIKDEAFAGYAYYSTGGEGFIYTLISEGSTESSGTPVVLVNDASKAVNFFPFLLLVAGGTLMVALMAFLTATFCCRREVAKLEKTYWALQYAFADMNHTLVQSEMRRASSAASMSQVSLKQKHSRQSTNGFVAGPQSPSQMISRCSSVATVTSTHPSQYMMDPMPAGTLVLPATTPPYGMNVNPLYRQPVNASATNPCNCSYGNNCAQATLFSAHTPPLSSPQPQTQTQLSAGPVASQSLCSTPEPPLRRRASKVSFIGA</sequence>
<proteinExistence type="predicted"/>
<feature type="region of interest" description="Disordered" evidence="1">
    <location>
        <begin position="218"/>
        <end position="262"/>
    </location>
</feature>